<accession>A0AA95G150</accession>
<reference evidence="2" key="1">
    <citation type="submission" date="2023-04" db="EMBL/GenBank/DDBJ databases">
        <title>APH(3)-Id, a novel chromosomal aminoglycoside phosphotransferase, identified from an environmental isolate of Kluyvera intermedia DW18.</title>
        <authorList>
            <person name="Sha Y."/>
        </authorList>
    </citation>
    <scope>NUCLEOTIDE SEQUENCE</scope>
    <source>
        <strain evidence="2">DW18</strain>
    </source>
</reference>
<organism evidence="2 3">
    <name type="scientific">Kluyvera intermedia</name>
    <name type="common">Enterobacter intermedius</name>
    <dbReference type="NCBI Taxonomy" id="61648"/>
    <lineage>
        <taxon>Bacteria</taxon>
        <taxon>Pseudomonadati</taxon>
        <taxon>Pseudomonadota</taxon>
        <taxon>Gammaproteobacteria</taxon>
        <taxon>Enterobacterales</taxon>
        <taxon>Enterobacteriaceae</taxon>
        <taxon>Kluyvera</taxon>
    </lineage>
</organism>
<dbReference type="EMBL" id="CP123488">
    <property type="protein sequence ID" value="WGL57555.1"/>
    <property type="molecule type" value="Genomic_DNA"/>
</dbReference>
<feature type="transmembrane region" description="Helical" evidence="1">
    <location>
        <begin position="247"/>
        <end position="271"/>
    </location>
</feature>
<feature type="transmembrane region" description="Helical" evidence="1">
    <location>
        <begin position="70"/>
        <end position="88"/>
    </location>
</feature>
<feature type="transmembrane region" description="Helical" evidence="1">
    <location>
        <begin position="202"/>
        <end position="223"/>
    </location>
</feature>
<dbReference type="Pfam" id="PF19528">
    <property type="entry name" value="DUF6056"/>
    <property type="match status" value="1"/>
</dbReference>
<dbReference type="Proteomes" id="UP001177527">
    <property type="component" value="Chromosome"/>
</dbReference>
<dbReference type="AlphaFoldDB" id="A0AA95G150"/>
<feature type="transmembrane region" description="Helical" evidence="1">
    <location>
        <begin position="7"/>
        <end position="24"/>
    </location>
</feature>
<evidence type="ECO:0000313" key="2">
    <source>
        <dbReference type="EMBL" id="WGL57555.1"/>
    </source>
</evidence>
<keyword evidence="1" id="KW-0472">Membrane</keyword>
<protein>
    <submittedName>
        <fullName evidence="2">DUF6056 family protein</fullName>
    </submittedName>
</protein>
<name>A0AA95G150_KLUIN</name>
<feature type="transmembrane region" description="Helical" evidence="1">
    <location>
        <begin position="283"/>
        <end position="304"/>
    </location>
</feature>
<feature type="transmembrane region" description="Helical" evidence="1">
    <location>
        <begin position="342"/>
        <end position="363"/>
    </location>
</feature>
<feature type="transmembrane region" description="Helical" evidence="1">
    <location>
        <begin position="100"/>
        <end position="116"/>
    </location>
</feature>
<keyword evidence="1" id="KW-1133">Transmembrane helix</keyword>
<evidence type="ECO:0000256" key="1">
    <source>
        <dbReference type="SAM" id="Phobius"/>
    </source>
</evidence>
<feature type="transmembrane region" description="Helical" evidence="1">
    <location>
        <begin position="310"/>
        <end position="330"/>
    </location>
</feature>
<evidence type="ECO:0000313" key="3">
    <source>
        <dbReference type="Proteomes" id="UP001177527"/>
    </source>
</evidence>
<feature type="transmembrane region" description="Helical" evidence="1">
    <location>
        <begin position="122"/>
        <end position="147"/>
    </location>
</feature>
<dbReference type="RefSeq" id="WP_280558156.1">
    <property type="nucleotide sequence ID" value="NZ_CP123488.1"/>
</dbReference>
<dbReference type="InterPro" id="IPR045691">
    <property type="entry name" value="DUF6056"/>
</dbReference>
<sequence>MQKVVSWAVVLIAFITVFIIEWYTPLHSDDYVYAMLGTSLDTHLNHYLTWSGRVVADYSSALLLASGSRAIISAMTGLLVVVFCYFIVKTPTGTLRWQKHDSSIFALVFLTFWIANPNIGQTVFWIVGSANYLWTNLFVVAWIWNLYRIQTQREERTQVVMLILGVLAGCSNESIAPFVVGIAALAIVHDLWRDKRLQLNKCLYFISALIGTSILIFSPGNFIRAHGDAWYQMSIFQRIYVHVSERVFGHLALIWISYVVLALLALILLYAQKKGLRFNKFNLNVIILSIVIGIGTSLIMVAAPTYPDRVMMSTFVFFLLAVAFLARELLNTANKTVMSGVMAINALLLGVFIWSFSLIYTSYYHVYQQNEVRLEIIDNQLAQKKSEFTIPDFHFLKMQNRGGEFDFWHEAHVYGKYFGAQGIERKTTGFDYSVMVSGKKQSVNANTNAWFNDKGELLLISTQPLEGQIHFTLKGKTMTLAPDGFKFVQINDDYWYYTKIPQGAVAEISIQ</sequence>
<gene>
    <name evidence="2" type="ORF">QBD33_07205</name>
</gene>
<proteinExistence type="predicted"/>
<keyword evidence="1" id="KW-0812">Transmembrane</keyword>